<feature type="transmembrane region" description="Helical" evidence="6">
    <location>
        <begin position="293"/>
        <end position="315"/>
    </location>
</feature>
<dbReference type="GO" id="GO:0015658">
    <property type="term" value="F:branched-chain amino acid transmembrane transporter activity"/>
    <property type="evidence" value="ECO:0007669"/>
    <property type="project" value="InterPro"/>
</dbReference>
<comment type="caution">
    <text evidence="7">The sequence shown here is derived from an EMBL/GenBank/DDBJ whole genome shotgun (WGS) entry which is preliminary data.</text>
</comment>
<feature type="transmembrane region" description="Helical" evidence="6">
    <location>
        <begin position="96"/>
        <end position="117"/>
    </location>
</feature>
<evidence type="ECO:0000256" key="1">
    <source>
        <dbReference type="ARBA" id="ARBA00004651"/>
    </source>
</evidence>
<feature type="transmembrane region" description="Helical" evidence="6">
    <location>
        <begin position="59"/>
        <end position="76"/>
    </location>
</feature>
<accession>A0A8J6QUS9</accession>
<keyword evidence="3 6" id="KW-0812">Transmembrane</keyword>
<name>A0A8J6QUS9_9BACT</name>
<feature type="transmembrane region" description="Helical" evidence="6">
    <location>
        <begin position="215"/>
        <end position="236"/>
    </location>
</feature>
<dbReference type="InterPro" id="IPR001851">
    <property type="entry name" value="ABC_transp_permease"/>
</dbReference>
<keyword evidence="8" id="KW-1185">Reference proteome</keyword>
<dbReference type="PANTHER" id="PTHR30482">
    <property type="entry name" value="HIGH-AFFINITY BRANCHED-CHAIN AMINO ACID TRANSPORT SYSTEM PERMEASE"/>
    <property type="match status" value="1"/>
</dbReference>
<evidence type="ECO:0000256" key="5">
    <source>
        <dbReference type="ARBA" id="ARBA00023136"/>
    </source>
</evidence>
<feature type="transmembrane region" description="Helical" evidence="6">
    <location>
        <begin position="124"/>
        <end position="142"/>
    </location>
</feature>
<evidence type="ECO:0000256" key="3">
    <source>
        <dbReference type="ARBA" id="ARBA00022692"/>
    </source>
</evidence>
<dbReference type="GO" id="GO:0005886">
    <property type="term" value="C:plasma membrane"/>
    <property type="evidence" value="ECO:0007669"/>
    <property type="project" value="UniProtKB-SubCell"/>
</dbReference>
<keyword evidence="5 6" id="KW-0472">Membrane</keyword>
<dbReference type="PANTHER" id="PTHR30482:SF17">
    <property type="entry name" value="ABC TRANSPORTER ATP-BINDING PROTEIN"/>
    <property type="match status" value="1"/>
</dbReference>
<dbReference type="Pfam" id="PF02653">
    <property type="entry name" value="BPD_transp_2"/>
    <property type="match status" value="1"/>
</dbReference>
<keyword evidence="4 6" id="KW-1133">Transmembrane helix</keyword>
<dbReference type="AlphaFoldDB" id="A0A8J6QUS9"/>
<dbReference type="Proteomes" id="UP000632828">
    <property type="component" value="Unassembled WGS sequence"/>
</dbReference>
<protein>
    <submittedName>
        <fullName evidence="7">Branched-chain amino acid ABC transporter permease</fullName>
    </submittedName>
</protein>
<evidence type="ECO:0000313" key="8">
    <source>
        <dbReference type="Proteomes" id="UP000632828"/>
    </source>
</evidence>
<organism evidence="7 8">
    <name type="scientific">Pelovirga terrestris</name>
    <dbReference type="NCBI Taxonomy" id="2771352"/>
    <lineage>
        <taxon>Bacteria</taxon>
        <taxon>Pseudomonadati</taxon>
        <taxon>Thermodesulfobacteriota</taxon>
        <taxon>Desulfuromonadia</taxon>
        <taxon>Geobacterales</taxon>
        <taxon>Geobacteraceae</taxon>
        <taxon>Pelovirga</taxon>
    </lineage>
</organism>
<evidence type="ECO:0000313" key="7">
    <source>
        <dbReference type="EMBL" id="MBD1400700.1"/>
    </source>
</evidence>
<keyword evidence="2" id="KW-1003">Cell membrane</keyword>
<proteinExistence type="predicted"/>
<evidence type="ECO:0000256" key="6">
    <source>
        <dbReference type="SAM" id="Phobius"/>
    </source>
</evidence>
<feature type="transmembrane region" description="Helical" evidence="6">
    <location>
        <begin position="29"/>
        <end position="47"/>
    </location>
</feature>
<feature type="transmembrane region" description="Helical" evidence="6">
    <location>
        <begin position="170"/>
        <end position="189"/>
    </location>
</feature>
<reference evidence="7" key="1">
    <citation type="submission" date="2020-09" db="EMBL/GenBank/DDBJ databases">
        <title>Pelobacter alkaliphilus sp. nov., a novel anaerobic arsenate-reducing bacterium from terrestrial mud volcano.</title>
        <authorList>
            <person name="Khomyakova M.A."/>
            <person name="Merkel A.Y."/>
            <person name="Slobodkin A.I."/>
        </authorList>
    </citation>
    <scope>NUCLEOTIDE SEQUENCE</scope>
    <source>
        <strain evidence="7">M08fum</strain>
    </source>
</reference>
<sequence>MLLLISATLLLLLLPTLLGWLGEEYLISLASRILIYALVAVSLDLMLGFGGMVSLGHAAFFGIGAYVVAIFTHHSFDGSPVLSWPFVLPGLDGALVLWPLAILVSALLAAIIGALSLRTSGMHFIMITLAFAQMLFFFFVSLEAYGGDDGLSLFARNRFPGLDLSDDTHFYYLCLAVLGIFLLIAYRLVSSRFGMVIRGSRDNEKRMQALGFPTFRYKLACFVIAGAAAGLAGALIANHTEYVSPGLMHWTHSGVILVMVLLGGSGTLFGPVLGAATFLILEEVLAIYTEHWMLYLGPALILVALFARHGIYGILTGRERNNV</sequence>
<feature type="transmembrane region" description="Helical" evidence="6">
    <location>
        <begin position="256"/>
        <end position="281"/>
    </location>
</feature>
<dbReference type="InterPro" id="IPR043428">
    <property type="entry name" value="LivM-like"/>
</dbReference>
<evidence type="ECO:0000256" key="2">
    <source>
        <dbReference type="ARBA" id="ARBA00022475"/>
    </source>
</evidence>
<dbReference type="EMBL" id="JACWUN010000008">
    <property type="protein sequence ID" value="MBD1400700.1"/>
    <property type="molecule type" value="Genomic_DNA"/>
</dbReference>
<comment type="subcellular location">
    <subcellularLocation>
        <location evidence="1">Cell membrane</location>
        <topology evidence="1">Multi-pass membrane protein</topology>
    </subcellularLocation>
</comment>
<gene>
    <name evidence="7" type="ORF">ICT70_08470</name>
</gene>
<evidence type="ECO:0000256" key="4">
    <source>
        <dbReference type="ARBA" id="ARBA00022989"/>
    </source>
</evidence>
<dbReference type="CDD" id="cd06581">
    <property type="entry name" value="TM_PBP1_LivM_like"/>
    <property type="match status" value="1"/>
</dbReference>